<evidence type="ECO:0000313" key="7">
    <source>
        <dbReference type="EMBL" id="NER18595.1"/>
    </source>
</evidence>
<sequence>MSETVLELKDASIFQKENLVLSDVSVTVNKGDFIYLIGKTGTGKSSFMRTLYGDLPLKKGEGHIVDFDLPSLKEKDIPHLRRKLGVVFQDFKLLNDRTVNANLEFVLKATGWKDKEQMKAKIEEVLDKVGMKTKGFKFPYQLSGGEQQRVAIARALLNDPELILADEPTGNLDPQTSVEVMEVLMEINKNGNTILMATHDYALILKYPSKTLKCDGAKVFEVVQKSL</sequence>
<keyword evidence="5 7" id="KW-0067">ATP-binding</keyword>
<evidence type="ECO:0000259" key="6">
    <source>
        <dbReference type="PROSITE" id="PS50893"/>
    </source>
</evidence>
<dbReference type="PROSITE" id="PS00211">
    <property type="entry name" value="ABC_TRANSPORTER_1"/>
    <property type="match status" value="1"/>
</dbReference>
<evidence type="ECO:0000256" key="2">
    <source>
        <dbReference type="ARBA" id="ARBA00005417"/>
    </source>
</evidence>
<evidence type="ECO:0000256" key="4">
    <source>
        <dbReference type="ARBA" id="ARBA00022741"/>
    </source>
</evidence>
<feature type="domain" description="ABC transporter" evidence="6">
    <location>
        <begin position="6"/>
        <end position="227"/>
    </location>
</feature>
<dbReference type="InterPro" id="IPR017871">
    <property type="entry name" value="ABC_transporter-like_CS"/>
</dbReference>
<dbReference type="InterPro" id="IPR003439">
    <property type="entry name" value="ABC_transporter-like_ATP-bd"/>
</dbReference>
<dbReference type="Proteomes" id="UP000474296">
    <property type="component" value="Unassembled WGS sequence"/>
</dbReference>
<evidence type="ECO:0000313" key="8">
    <source>
        <dbReference type="Proteomes" id="UP000474296"/>
    </source>
</evidence>
<dbReference type="PROSITE" id="PS50893">
    <property type="entry name" value="ABC_TRANSPORTER_2"/>
    <property type="match status" value="1"/>
</dbReference>
<gene>
    <name evidence="7" type="ORF">GWK10_15350</name>
</gene>
<comment type="function">
    <text evidence="1">Part of the ABC transporter FtsEX involved in cellular division. Important for assembly or stability of the septal ring.</text>
</comment>
<name>A0A6M0CKW8_9FLAO</name>
<dbReference type="GO" id="GO:0022857">
    <property type="term" value="F:transmembrane transporter activity"/>
    <property type="evidence" value="ECO:0007669"/>
    <property type="project" value="TreeGrafter"/>
</dbReference>
<dbReference type="Pfam" id="PF00005">
    <property type="entry name" value="ABC_tran"/>
    <property type="match status" value="1"/>
</dbReference>
<evidence type="ECO:0000256" key="1">
    <source>
        <dbReference type="ARBA" id="ARBA00002579"/>
    </source>
</evidence>
<dbReference type="InterPro" id="IPR003593">
    <property type="entry name" value="AAA+_ATPase"/>
</dbReference>
<dbReference type="PANTHER" id="PTHR24220:SF470">
    <property type="entry name" value="CELL DIVISION ATP-BINDING PROTEIN FTSE"/>
    <property type="match status" value="1"/>
</dbReference>
<dbReference type="GO" id="GO:0005886">
    <property type="term" value="C:plasma membrane"/>
    <property type="evidence" value="ECO:0007669"/>
    <property type="project" value="UniProtKB-ARBA"/>
</dbReference>
<accession>A0A6M0CKW8</accession>
<evidence type="ECO:0000256" key="3">
    <source>
        <dbReference type="ARBA" id="ARBA00020019"/>
    </source>
</evidence>
<dbReference type="FunFam" id="3.40.50.300:FF:000056">
    <property type="entry name" value="Cell division ATP-binding protein FtsE"/>
    <property type="match status" value="1"/>
</dbReference>
<dbReference type="AlphaFoldDB" id="A0A6M0CKW8"/>
<dbReference type="PANTHER" id="PTHR24220">
    <property type="entry name" value="IMPORT ATP-BINDING PROTEIN"/>
    <property type="match status" value="1"/>
</dbReference>
<keyword evidence="4" id="KW-0547">Nucleotide-binding</keyword>
<dbReference type="InterPro" id="IPR015854">
    <property type="entry name" value="ABC_transpr_LolD-like"/>
</dbReference>
<reference evidence="7 8" key="1">
    <citation type="submission" date="2020-01" db="EMBL/GenBank/DDBJ databases">
        <title>Spongiivirga citrea KCTC 32990T.</title>
        <authorList>
            <person name="Wang G."/>
        </authorList>
    </citation>
    <scope>NUCLEOTIDE SEQUENCE [LARGE SCALE GENOMIC DNA]</scope>
    <source>
        <strain evidence="7 8">KCTC 32990</strain>
    </source>
</reference>
<dbReference type="SMART" id="SM00382">
    <property type="entry name" value="AAA"/>
    <property type="match status" value="1"/>
</dbReference>
<dbReference type="Gene3D" id="3.40.50.300">
    <property type="entry name" value="P-loop containing nucleotide triphosphate hydrolases"/>
    <property type="match status" value="1"/>
</dbReference>
<comment type="similarity">
    <text evidence="2">Belongs to the ABC transporter superfamily.</text>
</comment>
<organism evidence="7 8">
    <name type="scientific">Spongiivirga citrea</name>
    <dbReference type="NCBI Taxonomy" id="1481457"/>
    <lineage>
        <taxon>Bacteria</taxon>
        <taxon>Pseudomonadati</taxon>
        <taxon>Bacteroidota</taxon>
        <taxon>Flavobacteriia</taxon>
        <taxon>Flavobacteriales</taxon>
        <taxon>Flavobacteriaceae</taxon>
        <taxon>Spongiivirga</taxon>
    </lineage>
</organism>
<protein>
    <recommendedName>
        <fullName evidence="3">Cell division ATP-binding protein FtsE</fullName>
    </recommendedName>
</protein>
<comment type="caution">
    <text evidence="7">The sequence shown here is derived from an EMBL/GenBank/DDBJ whole genome shotgun (WGS) entry which is preliminary data.</text>
</comment>
<evidence type="ECO:0000256" key="5">
    <source>
        <dbReference type="ARBA" id="ARBA00022840"/>
    </source>
</evidence>
<proteinExistence type="inferred from homology"/>
<dbReference type="GO" id="GO:0016887">
    <property type="term" value="F:ATP hydrolysis activity"/>
    <property type="evidence" value="ECO:0007669"/>
    <property type="project" value="InterPro"/>
</dbReference>
<dbReference type="GO" id="GO:0005524">
    <property type="term" value="F:ATP binding"/>
    <property type="evidence" value="ECO:0007669"/>
    <property type="project" value="UniProtKB-KW"/>
</dbReference>
<dbReference type="InterPro" id="IPR027417">
    <property type="entry name" value="P-loop_NTPase"/>
</dbReference>
<dbReference type="SUPFAM" id="SSF52540">
    <property type="entry name" value="P-loop containing nucleoside triphosphate hydrolases"/>
    <property type="match status" value="1"/>
</dbReference>
<dbReference type="EMBL" id="JAABOQ010000006">
    <property type="protein sequence ID" value="NER18595.1"/>
    <property type="molecule type" value="Genomic_DNA"/>
</dbReference>
<dbReference type="RefSeq" id="WP_164033275.1">
    <property type="nucleotide sequence ID" value="NZ_JAABOQ010000006.1"/>
</dbReference>
<keyword evidence="8" id="KW-1185">Reference proteome</keyword>